<dbReference type="AlphaFoldDB" id="T0KSK0"/>
<organism evidence="2 3">
    <name type="scientific">Colletotrichum gloeosporioides (strain Cg-14)</name>
    <name type="common">Anthracnose fungus</name>
    <name type="synonym">Glomerella cingulata</name>
    <dbReference type="NCBI Taxonomy" id="1237896"/>
    <lineage>
        <taxon>Eukaryota</taxon>
        <taxon>Fungi</taxon>
        <taxon>Dikarya</taxon>
        <taxon>Ascomycota</taxon>
        <taxon>Pezizomycotina</taxon>
        <taxon>Sordariomycetes</taxon>
        <taxon>Hypocreomycetidae</taxon>
        <taxon>Glomerellales</taxon>
        <taxon>Glomerellaceae</taxon>
        <taxon>Colletotrichum</taxon>
        <taxon>Colletotrichum gloeosporioides species complex</taxon>
    </lineage>
</organism>
<name>T0KSK0_COLGC</name>
<reference evidence="3" key="1">
    <citation type="journal article" date="2013" name="Mol. Plant Microbe Interact.">
        <title>Global aspects of pacC regulation of pathogenicity genes in Colletotrichum gloeosporioides as revealed by transcriptome analysis.</title>
        <authorList>
            <person name="Alkan N."/>
            <person name="Meng X."/>
            <person name="Friedlander G."/>
            <person name="Reuveni E."/>
            <person name="Sukno S."/>
            <person name="Sherman A."/>
            <person name="Thon M."/>
            <person name="Fluhr R."/>
            <person name="Prusky D."/>
        </authorList>
    </citation>
    <scope>NUCLEOTIDE SEQUENCE [LARGE SCALE GENOMIC DNA]</scope>
    <source>
        <strain evidence="3">Cg-14</strain>
    </source>
</reference>
<accession>T0KSK0</accession>
<gene>
    <name evidence="2" type="ORF">CGLO_01276</name>
</gene>
<evidence type="ECO:0000256" key="1">
    <source>
        <dbReference type="SAM" id="MobiDB-lite"/>
    </source>
</evidence>
<dbReference type="EMBL" id="AMYD01000290">
    <property type="protein sequence ID" value="EQB58477.1"/>
    <property type="molecule type" value="Genomic_DNA"/>
</dbReference>
<dbReference type="HOGENOM" id="CLU_3399346_0_0_1"/>
<sequence length="31" mass="3667">MPRKPRQVDELGPHRLQTARNTWNTGHYLPP</sequence>
<feature type="region of interest" description="Disordered" evidence="1">
    <location>
        <begin position="1"/>
        <end position="31"/>
    </location>
</feature>
<evidence type="ECO:0000313" key="2">
    <source>
        <dbReference type="EMBL" id="EQB58477.1"/>
    </source>
</evidence>
<protein>
    <submittedName>
        <fullName evidence="2">Uncharacterized protein</fullName>
    </submittedName>
</protein>
<feature type="compositionally biased region" description="Basic and acidic residues" evidence="1">
    <location>
        <begin position="1"/>
        <end position="13"/>
    </location>
</feature>
<evidence type="ECO:0000313" key="3">
    <source>
        <dbReference type="Proteomes" id="UP000015530"/>
    </source>
</evidence>
<proteinExistence type="predicted"/>
<comment type="caution">
    <text evidence="2">The sequence shown here is derived from an EMBL/GenBank/DDBJ whole genome shotgun (WGS) entry which is preliminary data.</text>
</comment>
<dbReference type="Proteomes" id="UP000015530">
    <property type="component" value="Unassembled WGS sequence"/>
</dbReference>